<evidence type="ECO:0000256" key="4">
    <source>
        <dbReference type="ARBA" id="ARBA00022490"/>
    </source>
</evidence>
<comment type="function">
    <text evidence="5">Modulates RecA activity.</text>
</comment>
<evidence type="ECO:0000256" key="1">
    <source>
        <dbReference type="ARBA" id="ARBA00004496"/>
    </source>
</evidence>
<comment type="caution">
    <text evidence="9">The sequence shown here is derived from an EMBL/GenBank/DDBJ whole genome shotgun (WGS) entry which is preliminary data.</text>
</comment>
<evidence type="ECO:0000256" key="5">
    <source>
        <dbReference type="HAMAP-Rule" id="MF_01114"/>
    </source>
</evidence>
<dbReference type="Pfam" id="PF21982">
    <property type="entry name" value="RecX_HTH1"/>
    <property type="match status" value="1"/>
</dbReference>
<dbReference type="Proteomes" id="UP000763557">
    <property type="component" value="Unassembled WGS sequence"/>
</dbReference>
<dbReference type="HAMAP" id="MF_01114">
    <property type="entry name" value="RecX"/>
    <property type="match status" value="1"/>
</dbReference>
<gene>
    <name evidence="5" type="primary">recX</name>
    <name evidence="9" type="ORF">GC106_53530</name>
</gene>
<evidence type="ECO:0000313" key="10">
    <source>
        <dbReference type="Proteomes" id="UP000763557"/>
    </source>
</evidence>
<sequence length="167" mass="18910">MDRDPEAHAKDVCLTLLTARPRTRAELYKALLRKEIAPEVAERVLGRLDEVGLIDDKAFAEMWVRSRHTYQGMGRKALSVELRRRGVDNDTAAEAVAAVDEEAEEDRARQLVRKKLPSMRSADQQTKIRRLVGMLARKGYTQGLAYRVVKDELANAGDETDLLDTFE</sequence>
<name>A0ABX2F9W4_9PSEU</name>
<dbReference type="InterPro" id="IPR053924">
    <property type="entry name" value="RecX_HTH_2nd"/>
</dbReference>
<dbReference type="Pfam" id="PF02631">
    <property type="entry name" value="RecX_HTH2"/>
    <property type="match status" value="1"/>
</dbReference>
<evidence type="ECO:0000313" key="9">
    <source>
        <dbReference type="EMBL" id="NRN68112.1"/>
    </source>
</evidence>
<reference evidence="9 10" key="1">
    <citation type="submission" date="2020-01" db="EMBL/GenBank/DDBJ databases">
        <title>Kibdelosporangium persica a novel Actinomycetes from a hot desert in Iran.</title>
        <authorList>
            <person name="Safaei N."/>
            <person name="Zaburannyi N."/>
            <person name="Mueller R."/>
            <person name="Wink J."/>
        </authorList>
    </citation>
    <scope>NUCLEOTIDE SEQUENCE [LARGE SCALE GENOMIC DNA]</scope>
    <source>
        <strain evidence="9 10">4NS15</strain>
    </source>
</reference>
<evidence type="ECO:0000259" key="7">
    <source>
        <dbReference type="Pfam" id="PF21981"/>
    </source>
</evidence>
<dbReference type="InterPro" id="IPR003783">
    <property type="entry name" value="Regulatory_RecX"/>
</dbReference>
<dbReference type="InterPro" id="IPR053926">
    <property type="entry name" value="RecX_HTH_1st"/>
</dbReference>
<dbReference type="Pfam" id="PF21981">
    <property type="entry name" value="RecX_HTH3"/>
    <property type="match status" value="1"/>
</dbReference>
<dbReference type="PANTHER" id="PTHR33602:SF1">
    <property type="entry name" value="REGULATORY PROTEIN RECX FAMILY PROTEIN"/>
    <property type="match status" value="1"/>
</dbReference>
<keyword evidence="10" id="KW-1185">Reference proteome</keyword>
<evidence type="ECO:0000256" key="2">
    <source>
        <dbReference type="ARBA" id="ARBA00009695"/>
    </source>
</evidence>
<protein>
    <recommendedName>
        <fullName evidence="3 5">Regulatory protein RecX</fullName>
    </recommendedName>
</protein>
<feature type="domain" description="RecX third three-helical" evidence="7">
    <location>
        <begin position="104"/>
        <end position="149"/>
    </location>
</feature>
<organism evidence="9 10">
    <name type="scientific">Kibdelosporangium persicum</name>
    <dbReference type="NCBI Taxonomy" id="2698649"/>
    <lineage>
        <taxon>Bacteria</taxon>
        <taxon>Bacillati</taxon>
        <taxon>Actinomycetota</taxon>
        <taxon>Actinomycetes</taxon>
        <taxon>Pseudonocardiales</taxon>
        <taxon>Pseudonocardiaceae</taxon>
        <taxon>Kibdelosporangium</taxon>
    </lineage>
</organism>
<comment type="subcellular location">
    <subcellularLocation>
        <location evidence="1 5">Cytoplasm</location>
    </subcellularLocation>
</comment>
<feature type="domain" description="RecX second three-helical" evidence="6">
    <location>
        <begin position="55"/>
        <end position="95"/>
    </location>
</feature>
<feature type="domain" description="RecX first three-helical" evidence="8">
    <location>
        <begin position="9"/>
        <end position="48"/>
    </location>
</feature>
<evidence type="ECO:0000256" key="3">
    <source>
        <dbReference type="ARBA" id="ARBA00018111"/>
    </source>
</evidence>
<dbReference type="InterPro" id="IPR053925">
    <property type="entry name" value="RecX_HTH_3rd"/>
</dbReference>
<evidence type="ECO:0000259" key="6">
    <source>
        <dbReference type="Pfam" id="PF02631"/>
    </source>
</evidence>
<dbReference type="RefSeq" id="WP_217281080.1">
    <property type="nucleotide sequence ID" value="NZ_CBCSGW010000011.1"/>
</dbReference>
<evidence type="ECO:0000259" key="8">
    <source>
        <dbReference type="Pfam" id="PF21982"/>
    </source>
</evidence>
<keyword evidence="4 5" id="KW-0963">Cytoplasm</keyword>
<proteinExistence type="inferred from homology"/>
<accession>A0ABX2F9W4</accession>
<dbReference type="PANTHER" id="PTHR33602">
    <property type="entry name" value="REGULATORY PROTEIN RECX FAMILY PROTEIN"/>
    <property type="match status" value="1"/>
</dbReference>
<comment type="similarity">
    <text evidence="2 5">Belongs to the RecX family.</text>
</comment>
<dbReference type="EMBL" id="JAAATY010000018">
    <property type="protein sequence ID" value="NRN68112.1"/>
    <property type="molecule type" value="Genomic_DNA"/>
</dbReference>